<organism evidence="2 4">
    <name type="scientific">Puccinia coronata f. sp. avenae</name>
    <dbReference type="NCBI Taxonomy" id="200324"/>
    <lineage>
        <taxon>Eukaryota</taxon>
        <taxon>Fungi</taxon>
        <taxon>Dikarya</taxon>
        <taxon>Basidiomycota</taxon>
        <taxon>Pucciniomycotina</taxon>
        <taxon>Pucciniomycetes</taxon>
        <taxon>Pucciniales</taxon>
        <taxon>Pucciniaceae</taxon>
        <taxon>Puccinia</taxon>
    </lineage>
</organism>
<dbReference type="Proteomes" id="UP000235388">
    <property type="component" value="Unassembled WGS sequence"/>
</dbReference>
<comment type="caution">
    <text evidence="2">The sequence shown here is derived from an EMBL/GenBank/DDBJ whole genome shotgun (WGS) entry which is preliminary data.</text>
</comment>
<dbReference type="EMBL" id="PGCJ01000197">
    <property type="protein sequence ID" value="PLW39228.1"/>
    <property type="molecule type" value="Genomic_DNA"/>
</dbReference>
<evidence type="ECO:0000313" key="2">
    <source>
        <dbReference type="EMBL" id="PLW39200.1"/>
    </source>
</evidence>
<evidence type="ECO:0000313" key="4">
    <source>
        <dbReference type="Proteomes" id="UP000235388"/>
    </source>
</evidence>
<reference evidence="2 4" key="1">
    <citation type="submission" date="2017-11" db="EMBL/GenBank/DDBJ databases">
        <title>De novo assembly and phasing of dikaryotic genomes from two isolates of Puccinia coronata f. sp. avenae, the causal agent of oat crown rust.</title>
        <authorList>
            <person name="Miller M.E."/>
            <person name="Zhang Y."/>
            <person name="Omidvar V."/>
            <person name="Sperschneider J."/>
            <person name="Schwessinger B."/>
            <person name="Raley C."/>
            <person name="Palmer J.M."/>
            <person name="Garnica D."/>
            <person name="Upadhyaya N."/>
            <person name="Rathjen J."/>
            <person name="Taylor J.M."/>
            <person name="Park R.F."/>
            <person name="Dodds P.N."/>
            <person name="Hirsch C.D."/>
            <person name="Kianian S.F."/>
            <person name="Figueroa M."/>
        </authorList>
    </citation>
    <scope>NUCLEOTIDE SEQUENCE [LARGE SCALE GENOMIC DNA]</scope>
    <source>
        <strain evidence="2">12NC29</strain>
    </source>
</reference>
<keyword evidence="4" id="KW-1185">Reference proteome</keyword>
<gene>
    <name evidence="2" type="ORF">PCANC_12927</name>
    <name evidence="3" type="ORF">PCANC_12933</name>
</gene>
<sequence length="130" mass="13733">MQFIAIIALSLASLSVTSANILDSLFGGGGGGGGWGEQSPSAVNCNVQTGSLLNVNAIAHNDCSTSGNGATPTAKSIYRPRSAAKMIEDLSYFHLVYIPSPFLRSNFAFPSFWRQSSTLVVPSRLLPETH</sequence>
<name>A0A2N5UN54_9BASI</name>
<accession>A0A2N5UN54</accession>
<dbReference type="AlphaFoldDB" id="A0A2N5UN54"/>
<dbReference type="EMBL" id="PGCJ01000197">
    <property type="protein sequence ID" value="PLW39200.1"/>
    <property type="molecule type" value="Genomic_DNA"/>
</dbReference>
<evidence type="ECO:0000256" key="1">
    <source>
        <dbReference type="SAM" id="SignalP"/>
    </source>
</evidence>
<feature type="chain" id="PRO_5015083882" evidence="1">
    <location>
        <begin position="20"/>
        <end position="130"/>
    </location>
</feature>
<keyword evidence="1" id="KW-0732">Signal</keyword>
<proteinExistence type="predicted"/>
<feature type="signal peptide" evidence="1">
    <location>
        <begin position="1"/>
        <end position="19"/>
    </location>
</feature>
<evidence type="ECO:0000313" key="3">
    <source>
        <dbReference type="EMBL" id="PLW39228.1"/>
    </source>
</evidence>
<protein>
    <submittedName>
        <fullName evidence="2">Uncharacterized protein</fullName>
    </submittedName>
</protein>